<evidence type="ECO:0000259" key="6">
    <source>
        <dbReference type="Pfam" id="PF00291"/>
    </source>
</evidence>
<evidence type="ECO:0000256" key="2">
    <source>
        <dbReference type="ARBA" id="ARBA00008639"/>
    </source>
</evidence>
<dbReference type="PIRSF" id="PIRSF006278">
    <property type="entry name" value="ACCD_DCysDesulf"/>
    <property type="match status" value="1"/>
</dbReference>
<dbReference type="EMBL" id="DSUJ01000008">
    <property type="protein sequence ID" value="HFI90888.1"/>
    <property type="molecule type" value="Genomic_DNA"/>
</dbReference>
<dbReference type="AlphaFoldDB" id="A0A7V3E733"/>
<organism evidence="7">
    <name type="scientific">Ignavibacterium album</name>
    <dbReference type="NCBI Taxonomy" id="591197"/>
    <lineage>
        <taxon>Bacteria</taxon>
        <taxon>Pseudomonadati</taxon>
        <taxon>Ignavibacteriota</taxon>
        <taxon>Ignavibacteria</taxon>
        <taxon>Ignavibacteriales</taxon>
        <taxon>Ignavibacteriaceae</taxon>
        <taxon>Ignavibacterium</taxon>
    </lineage>
</organism>
<comment type="caution">
    <text evidence="7">The sequence shown here is derived from an EMBL/GenBank/DDBJ whole genome shotgun (WGS) entry which is preliminary data.</text>
</comment>
<keyword evidence="3 5" id="KW-0663">Pyridoxal phosphate</keyword>
<proteinExistence type="inferred from homology"/>
<protein>
    <submittedName>
        <fullName evidence="7">Pyridoxal-phosphate dependent enzyme</fullName>
    </submittedName>
</protein>
<evidence type="ECO:0000256" key="3">
    <source>
        <dbReference type="ARBA" id="ARBA00022898"/>
    </source>
</evidence>
<dbReference type="InterPro" id="IPR036052">
    <property type="entry name" value="TrpB-like_PALP_sf"/>
</dbReference>
<evidence type="ECO:0000256" key="5">
    <source>
        <dbReference type="PIRSR" id="PIRSR006278-2"/>
    </source>
</evidence>
<feature type="domain" description="Tryptophan synthase beta chain-like PALP" evidence="6">
    <location>
        <begin position="37"/>
        <end position="332"/>
    </location>
</feature>
<evidence type="ECO:0000313" key="7">
    <source>
        <dbReference type="EMBL" id="HFI90888.1"/>
    </source>
</evidence>
<sequence>MIHFRLIRLKILRWQEDSIQKSKRKKTEMKTPKKVKLANIPTPLEIIKYQNKKFLMKRDDLTGCELSGNKVRKLEYIISDAIRNKADIIFTCGGEQSNHARATTIAAKKFGIPVKLFLWGNERKIPSGNLFLNKMYGAEIFYLDKDDYEKVNDIMQYQREKLLRKNLNAYVIPEGGSTTNGIFGYFSFVIELSRQIDLKKIKGIVTASGSGGTSAGILAAVSYLNLNLDVVAVNVLYPKEVITRKINNLAEAFNLEYNLNTTIKSENLVVLDGYSEEGYKSISKDKIKLIRNFAEENGILFDPAYTGKAFKAYYENYLSKNLGMKYIFVHTGGLFGLFGREKEYLL</sequence>
<dbReference type="Pfam" id="PF00291">
    <property type="entry name" value="PALP"/>
    <property type="match status" value="1"/>
</dbReference>
<dbReference type="SUPFAM" id="SSF53686">
    <property type="entry name" value="Tryptophan synthase beta subunit-like PLP-dependent enzymes"/>
    <property type="match status" value="1"/>
</dbReference>
<comment type="similarity">
    <text evidence="2">Belongs to the ACC deaminase/D-cysteine desulfhydrase family.</text>
</comment>
<evidence type="ECO:0000256" key="1">
    <source>
        <dbReference type="ARBA" id="ARBA00001933"/>
    </source>
</evidence>
<dbReference type="InterPro" id="IPR001926">
    <property type="entry name" value="TrpB-like_PALP"/>
</dbReference>
<dbReference type="InterPro" id="IPR027278">
    <property type="entry name" value="ACCD_DCysDesulf"/>
</dbReference>
<feature type="active site" description="Nucleophile" evidence="4">
    <location>
        <position position="97"/>
    </location>
</feature>
<name>A0A7V3E733_9BACT</name>
<dbReference type="PANTHER" id="PTHR43780:SF2">
    <property type="entry name" value="1-AMINOCYCLOPROPANE-1-CARBOXYLATE DEAMINASE-RELATED"/>
    <property type="match status" value="1"/>
</dbReference>
<gene>
    <name evidence="7" type="ORF">ENS31_05060</name>
</gene>
<feature type="modified residue" description="N6-(pyridoxal phosphate)lysine" evidence="5">
    <location>
        <position position="70"/>
    </location>
</feature>
<evidence type="ECO:0000256" key="4">
    <source>
        <dbReference type="PIRSR" id="PIRSR006278-1"/>
    </source>
</evidence>
<dbReference type="PANTHER" id="PTHR43780">
    <property type="entry name" value="1-AMINOCYCLOPROPANE-1-CARBOXYLATE DEAMINASE-RELATED"/>
    <property type="match status" value="1"/>
</dbReference>
<dbReference type="GO" id="GO:0019148">
    <property type="term" value="F:D-cysteine desulfhydrase activity"/>
    <property type="evidence" value="ECO:0007669"/>
    <property type="project" value="TreeGrafter"/>
</dbReference>
<comment type="cofactor">
    <cofactor evidence="1">
        <name>pyridoxal 5'-phosphate</name>
        <dbReference type="ChEBI" id="CHEBI:597326"/>
    </cofactor>
</comment>
<dbReference type="Gene3D" id="3.40.50.1100">
    <property type="match status" value="2"/>
</dbReference>
<reference evidence="7" key="1">
    <citation type="journal article" date="2020" name="mSystems">
        <title>Genome- and Community-Level Interaction Insights into Carbon Utilization and Element Cycling Functions of Hydrothermarchaeota in Hydrothermal Sediment.</title>
        <authorList>
            <person name="Zhou Z."/>
            <person name="Liu Y."/>
            <person name="Xu W."/>
            <person name="Pan J."/>
            <person name="Luo Z.H."/>
            <person name="Li M."/>
        </authorList>
    </citation>
    <scope>NUCLEOTIDE SEQUENCE [LARGE SCALE GENOMIC DNA]</scope>
    <source>
        <strain evidence="7">SpSt-479</strain>
    </source>
</reference>
<accession>A0A7V3E733</accession>